<proteinExistence type="predicted"/>
<dbReference type="Proteomes" id="UP000694545">
    <property type="component" value="Unplaced"/>
</dbReference>
<protein>
    <submittedName>
        <fullName evidence="2">Uncharacterized protein</fullName>
    </submittedName>
</protein>
<sequence length="90" mass="9950">MSHIGSRICWIPSPRMPSLHFWMLNAIPVLTSRDPLAWHRNAEHIQPEGQSVADKLLGASSRKSLNTPVSHRSADPGRFTELPPPPAPTP</sequence>
<name>A0A8D2LFW5_VARKO</name>
<feature type="region of interest" description="Disordered" evidence="1">
    <location>
        <begin position="60"/>
        <end position="90"/>
    </location>
</feature>
<reference evidence="2" key="2">
    <citation type="submission" date="2025-09" db="UniProtKB">
        <authorList>
            <consortium name="Ensembl"/>
        </authorList>
    </citation>
    <scope>IDENTIFICATION</scope>
</reference>
<dbReference type="AlphaFoldDB" id="A0A8D2LFW5"/>
<evidence type="ECO:0000313" key="2">
    <source>
        <dbReference type="Ensembl" id="ENSVKKP00000021722.1"/>
    </source>
</evidence>
<organism evidence="2 3">
    <name type="scientific">Varanus komodoensis</name>
    <name type="common">Komodo dragon</name>
    <dbReference type="NCBI Taxonomy" id="61221"/>
    <lineage>
        <taxon>Eukaryota</taxon>
        <taxon>Metazoa</taxon>
        <taxon>Chordata</taxon>
        <taxon>Craniata</taxon>
        <taxon>Vertebrata</taxon>
        <taxon>Euteleostomi</taxon>
        <taxon>Lepidosauria</taxon>
        <taxon>Squamata</taxon>
        <taxon>Bifurcata</taxon>
        <taxon>Unidentata</taxon>
        <taxon>Episquamata</taxon>
        <taxon>Toxicofera</taxon>
        <taxon>Anguimorpha</taxon>
        <taxon>Paleoanguimorpha</taxon>
        <taxon>Varanoidea</taxon>
        <taxon>Varanidae</taxon>
        <taxon>Varanus</taxon>
    </lineage>
</organism>
<feature type="compositionally biased region" description="Polar residues" evidence="1">
    <location>
        <begin position="61"/>
        <end position="70"/>
    </location>
</feature>
<evidence type="ECO:0000313" key="3">
    <source>
        <dbReference type="Proteomes" id="UP000694545"/>
    </source>
</evidence>
<evidence type="ECO:0000256" key="1">
    <source>
        <dbReference type="SAM" id="MobiDB-lite"/>
    </source>
</evidence>
<dbReference type="Ensembl" id="ENSVKKT00000022266.1">
    <property type="protein sequence ID" value="ENSVKKP00000021722.1"/>
    <property type="gene ID" value="ENSVKKG00000014520.1"/>
</dbReference>
<reference evidence="2" key="1">
    <citation type="submission" date="2025-08" db="UniProtKB">
        <authorList>
            <consortium name="Ensembl"/>
        </authorList>
    </citation>
    <scope>IDENTIFICATION</scope>
</reference>
<accession>A0A8D2LFW5</accession>
<keyword evidence="3" id="KW-1185">Reference proteome</keyword>